<dbReference type="Pfam" id="PF23947">
    <property type="entry name" value="DUF7281"/>
    <property type="match status" value="1"/>
</dbReference>
<dbReference type="RefSeq" id="WP_016446893.1">
    <property type="nucleotide sequence ID" value="NZ_CP141274.1"/>
</dbReference>
<evidence type="ECO:0000259" key="1">
    <source>
        <dbReference type="Pfam" id="PF23947"/>
    </source>
</evidence>
<dbReference type="InterPro" id="IPR055705">
    <property type="entry name" value="DUF7281"/>
</dbReference>
<accession>A0A1H3TWA1</accession>
<dbReference type="EMBL" id="FNPE01000033">
    <property type="protein sequence ID" value="SDZ54328.1"/>
    <property type="molecule type" value="Genomic_DNA"/>
</dbReference>
<dbReference type="GeneID" id="94692635"/>
<evidence type="ECO:0000313" key="2">
    <source>
        <dbReference type="EMBL" id="SDZ54328.1"/>
    </source>
</evidence>
<name>A0A1H3TWA1_9BURK</name>
<reference evidence="2 3" key="1">
    <citation type="submission" date="2016-10" db="EMBL/GenBank/DDBJ databases">
        <authorList>
            <person name="de Groot N.N."/>
        </authorList>
    </citation>
    <scope>NUCLEOTIDE SEQUENCE [LARGE SCALE GENOMIC DNA]</scope>
    <source>
        <strain evidence="2 3">LMG 24775</strain>
    </source>
</reference>
<gene>
    <name evidence="2" type="ORF">SAMN05421547_13320</name>
</gene>
<protein>
    <recommendedName>
        <fullName evidence="1">DUF7281 domain-containing protein</fullName>
    </recommendedName>
</protein>
<organism evidence="2 3">
    <name type="scientific">Delftia lacustris</name>
    <dbReference type="NCBI Taxonomy" id="558537"/>
    <lineage>
        <taxon>Bacteria</taxon>
        <taxon>Pseudomonadati</taxon>
        <taxon>Pseudomonadota</taxon>
        <taxon>Betaproteobacteria</taxon>
        <taxon>Burkholderiales</taxon>
        <taxon>Comamonadaceae</taxon>
        <taxon>Delftia</taxon>
    </lineage>
</organism>
<proteinExistence type="predicted"/>
<dbReference type="Proteomes" id="UP000183417">
    <property type="component" value="Unassembled WGS sequence"/>
</dbReference>
<dbReference type="AlphaFoldDB" id="A0A1H3TWA1"/>
<sequence>MTLSYQEQKYLQRLVVDRPSRRNTGAVAKGLSAKYGLGHPSGNVIFYMPNHWDQAERLLHSHELPVQALGAAATRAAAAQYGGMSEKSGTRAVHNGEVAIKLLGACTWRGQPIVLPPQMCIVVKVQELHAIDCDVLCLVENWEAFTDLHRYAWLVLGQRRVMAVFRGDNLYSPAHVKSVLEARVEPLWAFVDFDPAGLGIAEGLPGSRIEKVVLPPWDWLKQASCNPIGRGLYDAQVGQWSRVLDAAASPVVREAWGYLRTWGFGMTQERMLTYASNP</sequence>
<evidence type="ECO:0000313" key="3">
    <source>
        <dbReference type="Proteomes" id="UP000183417"/>
    </source>
</evidence>
<feature type="domain" description="DUF7281" evidence="1">
    <location>
        <begin position="113"/>
        <end position="273"/>
    </location>
</feature>